<evidence type="ECO:0000256" key="3">
    <source>
        <dbReference type="ARBA" id="ARBA00022452"/>
    </source>
</evidence>
<dbReference type="GO" id="GO:0015344">
    <property type="term" value="F:siderophore uptake transmembrane transporter activity"/>
    <property type="evidence" value="ECO:0007669"/>
    <property type="project" value="TreeGrafter"/>
</dbReference>
<keyword evidence="15" id="KW-1185">Reference proteome</keyword>
<keyword evidence="8 10" id="KW-0472">Membrane</keyword>
<dbReference type="InterPro" id="IPR037066">
    <property type="entry name" value="Plug_dom_sf"/>
</dbReference>
<dbReference type="Gene3D" id="2.170.130.10">
    <property type="entry name" value="TonB-dependent receptor, plug domain"/>
    <property type="match status" value="1"/>
</dbReference>
<dbReference type="InterPro" id="IPR000531">
    <property type="entry name" value="Beta-barrel_TonB"/>
</dbReference>
<comment type="caution">
    <text evidence="14">The sequence shown here is derived from an EMBL/GenBank/DDBJ whole genome shotgun (WGS) entry which is preliminary data.</text>
</comment>
<evidence type="ECO:0000256" key="10">
    <source>
        <dbReference type="PROSITE-ProRule" id="PRU01360"/>
    </source>
</evidence>
<dbReference type="Gene3D" id="2.40.170.20">
    <property type="entry name" value="TonB-dependent receptor, beta-barrel domain"/>
    <property type="match status" value="1"/>
</dbReference>
<dbReference type="InterPro" id="IPR036942">
    <property type="entry name" value="Beta-barrel_TonB_sf"/>
</dbReference>
<dbReference type="SUPFAM" id="SSF56935">
    <property type="entry name" value="Porins"/>
    <property type="match status" value="1"/>
</dbReference>
<evidence type="ECO:0000256" key="2">
    <source>
        <dbReference type="ARBA" id="ARBA00022448"/>
    </source>
</evidence>
<evidence type="ECO:0000259" key="13">
    <source>
        <dbReference type="Pfam" id="PF07715"/>
    </source>
</evidence>
<dbReference type="Pfam" id="PF00593">
    <property type="entry name" value="TonB_dep_Rec_b-barrel"/>
    <property type="match status" value="1"/>
</dbReference>
<organism evidence="14 15">
    <name type="scientific">Helicobacter apodemus</name>
    <dbReference type="NCBI Taxonomy" id="135569"/>
    <lineage>
        <taxon>Bacteria</taxon>
        <taxon>Pseudomonadati</taxon>
        <taxon>Campylobacterota</taxon>
        <taxon>Epsilonproteobacteria</taxon>
        <taxon>Campylobacterales</taxon>
        <taxon>Helicobacteraceae</taxon>
        <taxon>Helicobacter</taxon>
    </lineage>
</organism>
<dbReference type="GO" id="GO:0044718">
    <property type="term" value="P:siderophore transmembrane transport"/>
    <property type="evidence" value="ECO:0007669"/>
    <property type="project" value="TreeGrafter"/>
</dbReference>
<evidence type="ECO:0000313" key="14">
    <source>
        <dbReference type="EMBL" id="TLE15561.1"/>
    </source>
</evidence>
<keyword evidence="6" id="KW-0406">Ion transport</keyword>
<reference evidence="14 15" key="1">
    <citation type="journal article" date="2014" name="Genome Announc.">
        <title>Draft genome sequences of eight enterohepatic helicobacter species isolated from both laboratory and wild rodents.</title>
        <authorList>
            <person name="Sheh A."/>
            <person name="Shen Z."/>
            <person name="Fox J.G."/>
        </authorList>
    </citation>
    <scope>NUCLEOTIDE SEQUENCE [LARGE SCALE GENOMIC DNA]</scope>
    <source>
        <strain evidence="14 15">MIT-03-7007</strain>
    </source>
</reference>
<evidence type="ECO:0000256" key="6">
    <source>
        <dbReference type="ARBA" id="ARBA00023065"/>
    </source>
</evidence>
<evidence type="ECO:0000313" key="15">
    <source>
        <dbReference type="Proteomes" id="UP000029920"/>
    </source>
</evidence>
<evidence type="ECO:0000256" key="1">
    <source>
        <dbReference type="ARBA" id="ARBA00004571"/>
    </source>
</evidence>
<dbReference type="Pfam" id="PF07715">
    <property type="entry name" value="Plug"/>
    <property type="match status" value="1"/>
</dbReference>
<dbReference type="AlphaFoldDB" id="A0A4U8UI35"/>
<dbReference type="CDD" id="cd01347">
    <property type="entry name" value="ligand_gated_channel"/>
    <property type="match status" value="1"/>
</dbReference>
<protein>
    <submittedName>
        <fullName evidence="14">TonB-dependent receptor</fullName>
    </submittedName>
</protein>
<comment type="subcellular location">
    <subcellularLocation>
        <location evidence="1 10">Cell outer membrane</location>
        <topology evidence="1 10">Multi-pass membrane protein</topology>
    </subcellularLocation>
</comment>
<evidence type="ECO:0000256" key="5">
    <source>
        <dbReference type="ARBA" id="ARBA00022729"/>
    </source>
</evidence>
<sequence length="683" mass="75833">MGDSKYVLDTSVVSASGFLQDVKDAPATINVISKEELSTKPYRDITEAIADIPGVDLFASKGKTGNYNITMRGITGYTLILVDGRRQGVGGEVGPNGFNEISNAFLPPLSAIERIEVIKGPMSTLYGSEALGGVINIITKKVSKEWGLNVQSDGLFHNDSSWGNSYSASLYGSGPLAENLGLALRYRQFHRQGSNVQYTNSTGQIVPANQAQSPTRANNFNAGAKLTYLPTPEDTIVFDIDYSKNSYNNKSGQLGTLTSPLNSGGLTGGYTPKMNVDKIVTYLTHQGTYNNFNLDSGLQYNRVTNNGREVVGQATQKDLGHNRDIKAEDIIIDTKAIIPIGERNILSLGGEYKLEKMRDKIATPNKFDQYLLAVFAEDEFSILENLNLTLGGRYNRHEIFGNNFSPRGYLVFNPNKDLTLKGGVATGFKAPYANRLIAGEYNYGGQGRYPIYGNPNLKEETSINYEASAIYNQENYYLSLTGYFTKFKDKISSTRFEQNQNVPSIGVCSAQRCFQAINHGKVDYKGIELAAGITPAPNLSFDLAYTYTDNKVKESDTQNAIGKPESGSLKHNLMGKATYKILKTTPYLKAEYQGNRFRDPSEYSSVNRYYKNVFLLSLGLGYEINKDWHLNMGVYNLLNKNFTQDFIKTTSTDRNGQVTETWYNAYNRVEEGRRYWLSLSANF</sequence>
<keyword evidence="5" id="KW-0732">Signal</keyword>
<dbReference type="PROSITE" id="PS52016">
    <property type="entry name" value="TONB_DEPENDENT_REC_3"/>
    <property type="match status" value="1"/>
</dbReference>
<keyword evidence="7 11" id="KW-0798">TonB box</keyword>
<keyword evidence="14" id="KW-0675">Receptor</keyword>
<accession>A0A4U8UI35</accession>
<keyword evidence="2 10" id="KW-0813">Transport</keyword>
<evidence type="ECO:0000256" key="9">
    <source>
        <dbReference type="ARBA" id="ARBA00023237"/>
    </source>
</evidence>
<gene>
    <name evidence="14" type="ORF">LS72_006915</name>
</gene>
<evidence type="ECO:0000256" key="11">
    <source>
        <dbReference type="RuleBase" id="RU003357"/>
    </source>
</evidence>
<dbReference type="PANTHER" id="PTHR30069:SF53">
    <property type="entry name" value="COLICIN I RECEPTOR-RELATED"/>
    <property type="match status" value="1"/>
</dbReference>
<feature type="domain" description="TonB-dependent receptor plug" evidence="13">
    <location>
        <begin position="22"/>
        <end position="134"/>
    </location>
</feature>
<dbReference type="PROSITE" id="PS01156">
    <property type="entry name" value="TONB_DEPENDENT_REC_2"/>
    <property type="match status" value="1"/>
</dbReference>
<proteinExistence type="inferred from homology"/>
<evidence type="ECO:0000256" key="4">
    <source>
        <dbReference type="ARBA" id="ARBA00022692"/>
    </source>
</evidence>
<dbReference type="GO" id="GO:0009279">
    <property type="term" value="C:cell outer membrane"/>
    <property type="evidence" value="ECO:0007669"/>
    <property type="project" value="UniProtKB-SubCell"/>
</dbReference>
<name>A0A4U8UI35_9HELI</name>
<keyword evidence="3 10" id="KW-1134">Transmembrane beta strand</keyword>
<dbReference type="InterPro" id="IPR039426">
    <property type="entry name" value="TonB-dep_rcpt-like"/>
</dbReference>
<evidence type="ECO:0000259" key="12">
    <source>
        <dbReference type="Pfam" id="PF00593"/>
    </source>
</evidence>
<evidence type="ECO:0000256" key="8">
    <source>
        <dbReference type="ARBA" id="ARBA00023136"/>
    </source>
</evidence>
<evidence type="ECO:0000256" key="7">
    <source>
        <dbReference type="ARBA" id="ARBA00023077"/>
    </source>
</evidence>
<dbReference type="InterPro" id="IPR012910">
    <property type="entry name" value="Plug_dom"/>
</dbReference>
<comment type="similarity">
    <text evidence="10 11">Belongs to the TonB-dependent receptor family.</text>
</comment>
<dbReference type="EMBL" id="JRPC02000016">
    <property type="protein sequence ID" value="TLE15561.1"/>
    <property type="molecule type" value="Genomic_DNA"/>
</dbReference>
<dbReference type="PANTHER" id="PTHR30069">
    <property type="entry name" value="TONB-DEPENDENT OUTER MEMBRANE RECEPTOR"/>
    <property type="match status" value="1"/>
</dbReference>
<keyword evidence="9 10" id="KW-0998">Cell outer membrane</keyword>
<dbReference type="InterPro" id="IPR010917">
    <property type="entry name" value="TonB_rcpt_CS"/>
</dbReference>
<dbReference type="Proteomes" id="UP000029920">
    <property type="component" value="Unassembled WGS sequence"/>
</dbReference>
<keyword evidence="4 10" id="KW-0812">Transmembrane</keyword>
<feature type="domain" description="TonB-dependent receptor-like beta-barrel" evidence="12">
    <location>
        <begin position="362"/>
        <end position="637"/>
    </location>
</feature>